<evidence type="ECO:0000313" key="3">
    <source>
        <dbReference type="Proteomes" id="UP001628179"/>
    </source>
</evidence>
<proteinExistence type="predicted"/>
<sequence length="840" mass="92953">MWPTTIATTSPRSFVFYVVADVGFPGTDDSYRPLAVTFRQGHGPGPCRNGSRSGQRVLHVIQDCARIIDILTEPANRIALDAELALAVAWYRGGHYSEPERIEIDDAPQPGYDFSALKSVWKDKPGNPERPELPWAPGTREFPFVSSCLRLALNRDDTYGTRLGDVQEQPLGTVFGGNKLEYGMVVIDISDLGNVRYGIVGLEISYVADIDIIGSPCGWDYVESRMPDREPVLHLEKARSRLPLSGTRYMKKYGLHTLTDAVKWLKRQPVADLKALSYIWPRPNIGSDSSSRTRPIDSAPPVSQDAALDQAVARVIQDAVSYDGLNIETHRGLINHPNFQAHLINQLCQSPRILGDSESSTQLLRLAYAGHSHLNWVAYTNLTYENIAAALESAELRDAQALSICVDQLDGSPTPLFEVLARSGTIRDLCFLQDPARANDDKSSQLFSQICASPSGSSLLSSKNIFLTCAFSAPLRRRFWLLDPKGGRLSHASLASAFPVQHMFVRQQLVASPGDDGDEAKRFRPCHFFLGDALLKPVRLAAGFLQYCQSVVTDGFLFSFAAVSPRLPSCKSEFPGTAISPIPAENFAIPEWCSVSSVTAGGGRPAQIECWPLFQALEANSWVLLVSHEWHTDLETRHRRAELVSQGMSGDSALGVPFVRYAFLRARKRIAWPDIADSSLETLVRPESIQVVGGVKEFLRETAPEVDELLVDACFDDAVNVLRERWPAGLGPDMDFISLLDDGTAQSILKDFLQDAVYVRENLRMAMQGMPRDRNWYPELLAESSRYNLRSRRGTAEVTESATRNGAVFKSLHDLDVQGQNSLGTERPVTPPQHDEDSDL</sequence>
<name>A0ABQ0GHQ5_9PEZI</name>
<evidence type="ECO:0000313" key="2">
    <source>
        <dbReference type="EMBL" id="GAB1317085.1"/>
    </source>
</evidence>
<feature type="region of interest" description="Disordered" evidence="1">
    <location>
        <begin position="809"/>
        <end position="840"/>
    </location>
</feature>
<keyword evidence="3" id="KW-1185">Reference proteome</keyword>
<dbReference type="Proteomes" id="UP001628179">
    <property type="component" value="Unassembled WGS sequence"/>
</dbReference>
<dbReference type="EMBL" id="BAAFSV010000004">
    <property type="protein sequence ID" value="GAB1317085.1"/>
    <property type="molecule type" value="Genomic_DNA"/>
</dbReference>
<reference evidence="2 3" key="1">
    <citation type="submission" date="2024-09" db="EMBL/GenBank/DDBJ databases">
        <title>Itraconazole resistance in Madurella fahalii resulting from another homologue of gene encoding cytochrome P450 14-alpha sterol demethylase (CYP51).</title>
        <authorList>
            <person name="Yoshioka I."/>
            <person name="Fahal A.H."/>
            <person name="Kaneko S."/>
            <person name="Yaguchi T."/>
        </authorList>
    </citation>
    <scope>NUCLEOTIDE SEQUENCE [LARGE SCALE GENOMIC DNA]</scope>
    <source>
        <strain evidence="2 3">IFM 68171</strain>
    </source>
</reference>
<accession>A0ABQ0GHQ5</accession>
<gene>
    <name evidence="2" type="ORF">MFIFM68171_07295</name>
</gene>
<comment type="caution">
    <text evidence="2">The sequence shown here is derived from an EMBL/GenBank/DDBJ whole genome shotgun (WGS) entry which is preliminary data.</text>
</comment>
<dbReference type="RefSeq" id="XP_070918816.1">
    <property type="nucleotide sequence ID" value="XM_071062715.1"/>
</dbReference>
<organism evidence="2 3">
    <name type="scientific">Madurella fahalii</name>
    <dbReference type="NCBI Taxonomy" id="1157608"/>
    <lineage>
        <taxon>Eukaryota</taxon>
        <taxon>Fungi</taxon>
        <taxon>Dikarya</taxon>
        <taxon>Ascomycota</taxon>
        <taxon>Pezizomycotina</taxon>
        <taxon>Sordariomycetes</taxon>
        <taxon>Sordariomycetidae</taxon>
        <taxon>Sordariales</taxon>
        <taxon>Sordariales incertae sedis</taxon>
        <taxon>Madurella</taxon>
    </lineage>
</organism>
<dbReference type="GeneID" id="98178038"/>
<evidence type="ECO:0000256" key="1">
    <source>
        <dbReference type="SAM" id="MobiDB-lite"/>
    </source>
</evidence>
<protein>
    <submittedName>
        <fullName evidence="2">Proteophosphoglycan ppg4</fullName>
    </submittedName>
</protein>